<accession>A0A9N7RGT3</accession>
<keyword evidence="8" id="KW-1185">Reference proteome</keyword>
<dbReference type="PROSITE" id="PS50808">
    <property type="entry name" value="ZF_BED"/>
    <property type="match status" value="1"/>
</dbReference>
<keyword evidence="2 4" id="KW-0863">Zinc-finger</keyword>
<evidence type="ECO:0000256" key="5">
    <source>
        <dbReference type="SAM" id="MobiDB-lite"/>
    </source>
</evidence>
<dbReference type="GO" id="GO:0005634">
    <property type="term" value="C:nucleus"/>
    <property type="evidence" value="ECO:0007669"/>
    <property type="project" value="TreeGrafter"/>
</dbReference>
<evidence type="ECO:0000313" key="8">
    <source>
        <dbReference type="Proteomes" id="UP001153555"/>
    </source>
</evidence>
<protein>
    <recommendedName>
        <fullName evidence="6">BED-type domain-containing protein</fullName>
    </recommendedName>
</protein>
<keyword evidence="1" id="KW-0479">Metal-binding</keyword>
<feature type="domain" description="BED-type" evidence="6">
    <location>
        <begin position="59"/>
        <end position="114"/>
    </location>
</feature>
<dbReference type="SUPFAM" id="SSF140996">
    <property type="entry name" value="Hermes dimerisation domain"/>
    <property type="match status" value="1"/>
</dbReference>
<evidence type="ECO:0000256" key="4">
    <source>
        <dbReference type="PROSITE-ProRule" id="PRU00027"/>
    </source>
</evidence>
<gene>
    <name evidence="7" type="ORF">SHERM_23097</name>
</gene>
<organism evidence="7 8">
    <name type="scientific">Striga hermonthica</name>
    <name type="common">Purple witchweed</name>
    <name type="synonym">Buchnera hermonthica</name>
    <dbReference type="NCBI Taxonomy" id="68872"/>
    <lineage>
        <taxon>Eukaryota</taxon>
        <taxon>Viridiplantae</taxon>
        <taxon>Streptophyta</taxon>
        <taxon>Embryophyta</taxon>
        <taxon>Tracheophyta</taxon>
        <taxon>Spermatophyta</taxon>
        <taxon>Magnoliopsida</taxon>
        <taxon>eudicotyledons</taxon>
        <taxon>Gunneridae</taxon>
        <taxon>Pentapetalae</taxon>
        <taxon>asterids</taxon>
        <taxon>lamiids</taxon>
        <taxon>Lamiales</taxon>
        <taxon>Orobanchaceae</taxon>
        <taxon>Buchnereae</taxon>
        <taxon>Striga</taxon>
    </lineage>
</organism>
<dbReference type="AlphaFoldDB" id="A0A9N7RGT3"/>
<evidence type="ECO:0000256" key="1">
    <source>
        <dbReference type="ARBA" id="ARBA00022723"/>
    </source>
</evidence>
<dbReference type="SMART" id="SM00614">
    <property type="entry name" value="ZnF_BED"/>
    <property type="match status" value="1"/>
</dbReference>
<dbReference type="InterPro" id="IPR003656">
    <property type="entry name" value="Znf_BED"/>
</dbReference>
<reference evidence="7" key="1">
    <citation type="submission" date="2019-12" db="EMBL/GenBank/DDBJ databases">
        <authorList>
            <person name="Scholes J."/>
        </authorList>
    </citation>
    <scope>NUCLEOTIDE SEQUENCE</scope>
</reference>
<feature type="region of interest" description="Disordered" evidence="5">
    <location>
        <begin position="1"/>
        <end position="59"/>
    </location>
</feature>
<feature type="compositionally biased region" description="Polar residues" evidence="5">
    <location>
        <begin position="19"/>
        <end position="30"/>
    </location>
</feature>
<dbReference type="InterPro" id="IPR036236">
    <property type="entry name" value="Znf_C2H2_sf"/>
</dbReference>
<evidence type="ECO:0000313" key="7">
    <source>
        <dbReference type="EMBL" id="CAA0827402.1"/>
    </source>
</evidence>
<dbReference type="GO" id="GO:0008270">
    <property type="term" value="F:zinc ion binding"/>
    <property type="evidence" value="ECO:0007669"/>
    <property type="project" value="UniProtKB-KW"/>
</dbReference>
<dbReference type="InterPro" id="IPR053031">
    <property type="entry name" value="Cuticle_assoc_protein"/>
</dbReference>
<dbReference type="GO" id="GO:1990837">
    <property type="term" value="F:sequence-specific double-stranded DNA binding"/>
    <property type="evidence" value="ECO:0007669"/>
    <property type="project" value="TreeGrafter"/>
</dbReference>
<evidence type="ECO:0000256" key="3">
    <source>
        <dbReference type="ARBA" id="ARBA00022833"/>
    </source>
</evidence>
<comment type="caution">
    <text evidence="7">The sequence shown here is derived from an EMBL/GenBank/DDBJ whole genome shotgun (WGS) entry which is preliminary data.</text>
</comment>
<dbReference type="OrthoDB" id="1301613at2759"/>
<evidence type="ECO:0000256" key="2">
    <source>
        <dbReference type="ARBA" id="ARBA00022771"/>
    </source>
</evidence>
<dbReference type="PANTHER" id="PTHR34396">
    <property type="entry name" value="OS03G0264950 PROTEIN-RELATED"/>
    <property type="match status" value="1"/>
</dbReference>
<dbReference type="PANTHER" id="PTHR34396:SF27">
    <property type="entry name" value="OS08G0208700 PROTEIN"/>
    <property type="match status" value="1"/>
</dbReference>
<sequence>MEEDSPTGGPPSGPSPSTNDESAASQTQTSKLKRSRPGSSSEAAVATVRPRIAGDGGTSRRSIVWQHFEQLVVDGISRAKCNHCEKLYRCDTRKNGTSALLHHISVCKANPDVTEKKQSKLVLHSIAEDGGMAGGLISWKFDQEAIRSQLARMIIVDELPFRFVDGDGFKNFMSVAQPRFKILSRWTVSRDCYQLYLDEKIKLKNYFKRMEDK</sequence>
<dbReference type="Proteomes" id="UP001153555">
    <property type="component" value="Unassembled WGS sequence"/>
</dbReference>
<dbReference type="GO" id="GO:0006357">
    <property type="term" value="P:regulation of transcription by RNA polymerase II"/>
    <property type="evidence" value="ECO:0007669"/>
    <property type="project" value="TreeGrafter"/>
</dbReference>
<dbReference type="SUPFAM" id="SSF57667">
    <property type="entry name" value="beta-beta-alpha zinc fingers"/>
    <property type="match status" value="1"/>
</dbReference>
<keyword evidence="3" id="KW-0862">Zinc</keyword>
<dbReference type="Pfam" id="PF02892">
    <property type="entry name" value="zf-BED"/>
    <property type="match status" value="1"/>
</dbReference>
<name>A0A9N7RGT3_STRHE</name>
<dbReference type="EMBL" id="CACSLK010027751">
    <property type="protein sequence ID" value="CAA0827402.1"/>
    <property type="molecule type" value="Genomic_DNA"/>
</dbReference>
<evidence type="ECO:0000259" key="6">
    <source>
        <dbReference type="PROSITE" id="PS50808"/>
    </source>
</evidence>
<proteinExistence type="predicted"/>